<evidence type="ECO:0000313" key="3">
    <source>
        <dbReference type="Proteomes" id="UP000594454"/>
    </source>
</evidence>
<organism evidence="2 3">
    <name type="scientific">Hermetia illucens</name>
    <name type="common">Black soldier fly</name>
    <dbReference type="NCBI Taxonomy" id="343691"/>
    <lineage>
        <taxon>Eukaryota</taxon>
        <taxon>Metazoa</taxon>
        <taxon>Ecdysozoa</taxon>
        <taxon>Arthropoda</taxon>
        <taxon>Hexapoda</taxon>
        <taxon>Insecta</taxon>
        <taxon>Pterygota</taxon>
        <taxon>Neoptera</taxon>
        <taxon>Endopterygota</taxon>
        <taxon>Diptera</taxon>
        <taxon>Brachycera</taxon>
        <taxon>Stratiomyomorpha</taxon>
        <taxon>Stratiomyidae</taxon>
        <taxon>Hermetiinae</taxon>
        <taxon>Hermetia</taxon>
    </lineage>
</organism>
<evidence type="ECO:0000313" key="2">
    <source>
        <dbReference type="EMBL" id="CAD7090549.1"/>
    </source>
</evidence>
<gene>
    <name evidence="2" type="ORF">HERILL_LOCUS13022</name>
</gene>
<keyword evidence="1" id="KW-0732">Signal</keyword>
<evidence type="ECO:0000256" key="1">
    <source>
        <dbReference type="SAM" id="SignalP"/>
    </source>
</evidence>
<sequence length="157" mass="17587">MIRFVTAVAVFIALLAVAASYPTGDNSTDEILVEKLVANNITVLEAQDSSTELVPELHKGTHAFKKCYGTQVCSECLIATRRLERHCKKCKTISLTFDFPEEEPEVLSPITYAEIVCRQDSKCNSIHKVKFCSKRVKIKVKALRAKFLKCTLKVYTA</sequence>
<protein>
    <submittedName>
        <fullName evidence="2">Uncharacterized protein</fullName>
    </submittedName>
</protein>
<dbReference type="EMBL" id="LR899013">
    <property type="protein sequence ID" value="CAD7090549.1"/>
    <property type="molecule type" value="Genomic_DNA"/>
</dbReference>
<keyword evidence="3" id="KW-1185">Reference proteome</keyword>
<feature type="signal peptide" evidence="1">
    <location>
        <begin position="1"/>
        <end position="20"/>
    </location>
</feature>
<dbReference type="AlphaFoldDB" id="A0A7R8YYI5"/>
<dbReference type="InParanoid" id="A0A7R8YYI5"/>
<accession>A0A7R8YYI5</accession>
<reference evidence="2 3" key="1">
    <citation type="submission" date="2020-11" db="EMBL/GenBank/DDBJ databases">
        <authorList>
            <person name="Wallbank WR R."/>
            <person name="Pardo Diaz C."/>
            <person name="Kozak K."/>
            <person name="Martin S."/>
            <person name="Jiggins C."/>
            <person name="Moest M."/>
            <person name="Warren A I."/>
            <person name="Generalovic N T."/>
            <person name="Byers J.R.P. K."/>
            <person name="Montejo-Kovacevich G."/>
            <person name="Yen C E."/>
        </authorList>
    </citation>
    <scope>NUCLEOTIDE SEQUENCE [LARGE SCALE GENOMIC DNA]</scope>
</reference>
<proteinExistence type="predicted"/>
<name>A0A7R8YYI5_HERIL</name>
<feature type="chain" id="PRO_5030917620" evidence="1">
    <location>
        <begin position="21"/>
        <end position="157"/>
    </location>
</feature>
<dbReference type="Proteomes" id="UP000594454">
    <property type="component" value="Chromosome 5"/>
</dbReference>